<name>A0A256FU41_9HYPH</name>
<dbReference type="AlphaFoldDB" id="A0A256FU41"/>
<evidence type="ECO:0000256" key="1">
    <source>
        <dbReference type="SAM" id="MobiDB-lite"/>
    </source>
</evidence>
<gene>
    <name evidence="2" type="ORF">CEV31_4282</name>
</gene>
<accession>A0A256FU41</accession>
<sequence>MSNSKPNIHFRSVLENPEKAQPHAAPTMSNAIGNHNADWTSSQRFSNRLLFTSLLRGWTSSASTLWIRLSVFSLGKSFGM</sequence>
<evidence type="ECO:0000313" key="2">
    <source>
        <dbReference type="EMBL" id="OYR18270.1"/>
    </source>
</evidence>
<organism evidence="2 3">
    <name type="scientific">Brucella thiophenivorans</name>
    <dbReference type="NCBI Taxonomy" id="571255"/>
    <lineage>
        <taxon>Bacteria</taxon>
        <taxon>Pseudomonadati</taxon>
        <taxon>Pseudomonadota</taxon>
        <taxon>Alphaproteobacteria</taxon>
        <taxon>Hyphomicrobiales</taxon>
        <taxon>Brucellaceae</taxon>
        <taxon>Brucella/Ochrobactrum group</taxon>
        <taxon>Brucella</taxon>
    </lineage>
</organism>
<evidence type="ECO:0000313" key="3">
    <source>
        <dbReference type="Proteomes" id="UP000215590"/>
    </source>
</evidence>
<dbReference type="Proteomes" id="UP000215590">
    <property type="component" value="Unassembled WGS sequence"/>
</dbReference>
<dbReference type="EMBL" id="NNRJ01000027">
    <property type="protein sequence ID" value="OYR18270.1"/>
    <property type="molecule type" value="Genomic_DNA"/>
</dbReference>
<comment type="caution">
    <text evidence="2">The sequence shown here is derived from an EMBL/GenBank/DDBJ whole genome shotgun (WGS) entry which is preliminary data.</text>
</comment>
<feature type="region of interest" description="Disordered" evidence="1">
    <location>
        <begin position="1"/>
        <end position="32"/>
    </location>
</feature>
<keyword evidence="3" id="KW-1185">Reference proteome</keyword>
<proteinExistence type="predicted"/>
<reference evidence="2 3" key="1">
    <citation type="submission" date="2017-07" db="EMBL/GenBank/DDBJ databases">
        <title>Phylogenetic study on the rhizospheric bacterium Ochrobactrum sp. A44.</title>
        <authorList>
            <person name="Krzyzanowska D.M."/>
            <person name="Ossowicki A."/>
            <person name="Rajewska M."/>
            <person name="Maciag T."/>
            <person name="Kaczynski Z."/>
            <person name="Czerwicka M."/>
            <person name="Jafra S."/>
        </authorList>
    </citation>
    <scope>NUCLEOTIDE SEQUENCE [LARGE SCALE GENOMIC DNA]</scope>
    <source>
        <strain evidence="2 3">DSM 7216</strain>
    </source>
</reference>
<protein>
    <submittedName>
        <fullName evidence="2">Uncharacterized protein</fullName>
    </submittedName>
</protein>